<dbReference type="AlphaFoldDB" id="X1ARY3"/>
<sequence length="300" mass="32196">PSSTFFDDRTPYQLGAALALVDSERQVVSLDLITTFPERNEALQKVDPGPISLRVRFQNNGAQQEQTIGPVAYDQTTYESTGGVVDVPFADAVAPLLPDGQLVLVLDSSGDPVLTENESNVQSDDRGIYLQDASCSFKDATVTGIELPGQDLITNVAGDPLIGATVNLNRAVMVDVDPEGILGTQIFCDQFKIDGEGDLLCEGPPSRFYSRWLNFRRNLGARGFTGASAVWQAAISLDELNFVETDSAAMAALKVAAESQGGLAIRFCIYLLSPVFSQTELAQNFANGEQTQNPAVGRVL</sequence>
<organism evidence="1">
    <name type="scientific">marine sediment metagenome</name>
    <dbReference type="NCBI Taxonomy" id="412755"/>
    <lineage>
        <taxon>unclassified sequences</taxon>
        <taxon>metagenomes</taxon>
        <taxon>ecological metagenomes</taxon>
    </lineage>
</organism>
<protein>
    <submittedName>
        <fullName evidence="1">Uncharacterized protein</fullName>
    </submittedName>
</protein>
<feature type="non-terminal residue" evidence="1">
    <location>
        <position position="1"/>
    </location>
</feature>
<comment type="caution">
    <text evidence="1">The sequence shown here is derived from an EMBL/GenBank/DDBJ whole genome shotgun (WGS) entry which is preliminary data.</text>
</comment>
<feature type="non-terminal residue" evidence="1">
    <location>
        <position position="300"/>
    </location>
</feature>
<gene>
    <name evidence="1" type="ORF">S01H4_32666</name>
</gene>
<evidence type="ECO:0000313" key="1">
    <source>
        <dbReference type="EMBL" id="GAG75053.1"/>
    </source>
</evidence>
<proteinExistence type="predicted"/>
<reference evidence="1" key="1">
    <citation type="journal article" date="2014" name="Front. Microbiol.">
        <title>High frequency of phylogenetically diverse reductive dehalogenase-homologous genes in deep subseafloor sedimentary metagenomes.</title>
        <authorList>
            <person name="Kawai M."/>
            <person name="Futagami T."/>
            <person name="Toyoda A."/>
            <person name="Takaki Y."/>
            <person name="Nishi S."/>
            <person name="Hori S."/>
            <person name="Arai W."/>
            <person name="Tsubouchi T."/>
            <person name="Morono Y."/>
            <person name="Uchiyama I."/>
            <person name="Ito T."/>
            <person name="Fujiyama A."/>
            <person name="Inagaki F."/>
            <person name="Takami H."/>
        </authorList>
    </citation>
    <scope>NUCLEOTIDE SEQUENCE</scope>
    <source>
        <strain evidence="1">Expedition CK06-06</strain>
    </source>
</reference>
<accession>X1ARY3</accession>
<dbReference type="EMBL" id="BART01017104">
    <property type="protein sequence ID" value="GAG75053.1"/>
    <property type="molecule type" value="Genomic_DNA"/>
</dbReference>
<name>X1ARY3_9ZZZZ</name>